<feature type="transmembrane region" description="Helical" evidence="1">
    <location>
        <begin position="53"/>
        <end position="71"/>
    </location>
</feature>
<feature type="transmembrane region" description="Helical" evidence="1">
    <location>
        <begin position="92"/>
        <end position="112"/>
    </location>
</feature>
<evidence type="ECO:0000313" key="3">
    <source>
        <dbReference type="EMBL" id="MFC4637851.1"/>
    </source>
</evidence>
<evidence type="ECO:0000256" key="1">
    <source>
        <dbReference type="SAM" id="Phobius"/>
    </source>
</evidence>
<evidence type="ECO:0000259" key="2">
    <source>
        <dbReference type="Pfam" id="PF00487"/>
    </source>
</evidence>
<keyword evidence="1" id="KW-1133">Transmembrane helix</keyword>
<feature type="transmembrane region" description="Helical" evidence="1">
    <location>
        <begin position="223"/>
        <end position="244"/>
    </location>
</feature>
<keyword evidence="1" id="KW-0472">Membrane</keyword>
<name>A0ABV9I812_9DEIO</name>
<organism evidence="3 4">
    <name type="scientific">Deinococcus hohokamensis</name>
    <dbReference type="NCBI Taxonomy" id="309883"/>
    <lineage>
        <taxon>Bacteria</taxon>
        <taxon>Thermotogati</taxon>
        <taxon>Deinococcota</taxon>
        <taxon>Deinococci</taxon>
        <taxon>Deinococcales</taxon>
        <taxon>Deinococcaceae</taxon>
        <taxon>Deinococcus</taxon>
    </lineage>
</organism>
<reference evidence="4" key="1">
    <citation type="journal article" date="2019" name="Int. J. Syst. Evol. Microbiol.">
        <title>The Global Catalogue of Microorganisms (GCM) 10K type strain sequencing project: providing services to taxonomists for standard genome sequencing and annotation.</title>
        <authorList>
            <consortium name="The Broad Institute Genomics Platform"/>
            <consortium name="The Broad Institute Genome Sequencing Center for Infectious Disease"/>
            <person name="Wu L."/>
            <person name="Ma J."/>
        </authorList>
    </citation>
    <scope>NUCLEOTIDE SEQUENCE [LARGE SCALE GENOMIC DNA]</scope>
    <source>
        <strain evidence="4">CCUG 55995</strain>
    </source>
</reference>
<evidence type="ECO:0000313" key="4">
    <source>
        <dbReference type="Proteomes" id="UP001595952"/>
    </source>
</evidence>
<comment type="caution">
    <text evidence="3">The sequence shown here is derived from an EMBL/GenBank/DDBJ whole genome shotgun (WGS) entry which is preliminary data.</text>
</comment>
<feature type="transmembrane region" description="Helical" evidence="1">
    <location>
        <begin position="29"/>
        <end position="47"/>
    </location>
</feature>
<dbReference type="RefSeq" id="WP_380060878.1">
    <property type="nucleotide sequence ID" value="NZ_JBHSEI010000002.1"/>
</dbReference>
<sequence length="343" mass="39379">MLSAAPRRRPGGAKTAVDRQRHSREAFRTLAETAALFVLMCAAAILLSREAPSALTLATTAGVVLAQSLLFQRMYIIGHETAHRKLVPHHLGLNDTVGQLAMLPILIPVAVYRKVHDFHHGFNRKDHHTSALDVFVTRWRITGLVRAYYHLLWYLGVFAGGFFLHSLASVIVFLFVPVRHAERLSPAFRTWRPRDRLLAWVQLTAGVAFHVGFSLVFGPAAWALALGLPLLAFAWLWSVLMYIFHYHTSIGPSSRHNVRALAQHWFWSWLMMNFHEHATHHMFPNRPWYELPERRAELPAAYHALNQDTTSFWHAIVQQWRGPTIVHRDDPHPAPHLFVRWED</sequence>
<proteinExistence type="predicted"/>
<keyword evidence="1" id="KW-0812">Transmembrane</keyword>
<keyword evidence="4" id="KW-1185">Reference proteome</keyword>
<feature type="domain" description="Fatty acid desaturase" evidence="2">
    <location>
        <begin position="59"/>
        <end position="304"/>
    </location>
</feature>
<protein>
    <submittedName>
        <fullName evidence="3">Fatty acid desaturase family protein</fullName>
    </submittedName>
</protein>
<feature type="transmembrane region" description="Helical" evidence="1">
    <location>
        <begin position="197"/>
        <end position="217"/>
    </location>
</feature>
<gene>
    <name evidence="3" type="ORF">ACFO0D_05810</name>
</gene>
<dbReference type="Proteomes" id="UP001595952">
    <property type="component" value="Unassembled WGS sequence"/>
</dbReference>
<accession>A0ABV9I812</accession>
<feature type="transmembrane region" description="Helical" evidence="1">
    <location>
        <begin position="151"/>
        <end position="176"/>
    </location>
</feature>
<dbReference type="Pfam" id="PF00487">
    <property type="entry name" value="FA_desaturase"/>
    <property type="match status" value="1"/>
</dbReference>
<dbReference type="InterPro" id="IPR005804">
    <property type="entry name" value="FA_desaturase_dom"/>
</dbReference>
<dbReference type="EMBL" id="JBHSEI010000002">
    <property type="protein sequence ID" value="MFC4637851.1"/>
    <property type="molecule type" value="Genomic_DNA"/>
</dbReference>